<name>A0A2M7QJF0_9BACT</name>
<feature type="compositionally biased region" description="Polar residues" evidence="1">
    <location>
        <begin position="79"/>
        <end position="92"/>
    </location>
</feature>
<gene>
    <name evidence="3" type="ORF">COY87_00965</name>
</gene>
<organism evidence="3 4">
    <name type="scientific">Candidatus Roizmanbacteria bacterium CG_4_10_14_0_8_um_filter_33_9</name>
    <dbReference type="NCBI Taxonomy" id="1974826"/>
    <lineage>
        <taxon>Bacteria</taxon>
        <taxon>Candidatus Roizmaniibacteriota</taxon>
    </lineage>
</organism>
<dbReference type="EMBL" id="PFLI01000033">
    <property type="protein sequence ID" value="PIY72439.1"/>
    <property type="molecule type" value="Genomic_DNA"/>
</dbReference>
<dbReference type="InterPro" id="IPR039564">
    <property type="entry name" value="Peptidase_C39-like"/>
</dbReference>
<evidence type="ECO:0000313" key="4">
    <source>
        <dbReference type="Proteomes" id="UP000229401"/>
    </source>
</evidence>
<comment type="caution">
    <text evidence="3">The sequence shown here is derived from an EMBL/GenBank/DDBJ whole genome shotgun (WGS) entry which is preliminary data.</text>
</comment>
<proteinExistence type="predicted"/>
<dbReference type="AlphaFoldDB" id="A0A2M7QJF0"/>
<reference evidence="4" key="1">
    <citation type="submission" date="2017-09" db="EMBL/GenBank/DDBJ databases">
        <title>Depth-based differentiation of microbial function through sediment-hosted aquifers and enrichment of novel symbionts in the deep terrestrial subsurface.</title>
        <authorList>
            <person name="Probst A.J."/>
            <person name="Ladd B."/>
            <person name="Jarett J.K."/>
            <person name="Geller-Mcgrath D.E."/>
            <person name="Sieber C.M.K."/>
            <person name="Emerson J.B."/>
            <person name="Anantharaman K."/>
            <person name="Thomas B.C."/>
            <person name="Malmstrom R."/>
            <person name="Stieglmeier M."/>
            <person name="Klingl A."/>
            <person name="Woyke T."/>
            <person name="Ryan C.M."/>
            <person name="Banfield J.F."/>
        </authorList>
    </citation>
    <scope>NUCLEOTIDE SEQUENCE [LARGE SCALE GENOMIC DNA]</scope>
</reference>
<dbReference type="Pfam" id="PF13529">
    <property type="entry name" value="Peptidase_C39_2"/>
    <property type="match status" value="1"/>
</dbReference>
<feature type="compositionally biased region" description="Low complexity" evidence="1">
    <location>
        <begin position="56"/>
        <end position="78"/>
    </location>
</feature>
<protein>
    <recommendedName>
        <fullName evidence="2">Peptidase C39-like domain-containing protein</fullName>
    </recommendedName>
</protein>
<accession>A0A2M7QJF0</accession>
<evidence type="ECO:0000313" key="3">
    <source>
        <dbReference type="EMBL" id="PIY72439.1"/>
    </source>
</evidence>
<feature type="non-terminal residue" evidence="3">
    <location>
        <position position="379"/>
    </location>
</feature>
<feature type="domain" description="Peptidase C39-like" evidence="2">
    <location>
        <begin position="267"/>
        <end position="373"/>
    </location>
</feature>
<feature type="region of interest" description="Disordered" evidence="1">
    <location>
        <begin position="42"/>
        <end position="92"/>
    </location>
</feature>
<sequence length="379" mass="41975">MKKIILGSVIILLIIITLIIVISNALRYKLGQQLNQSSLPTLAPHNIPSSKNNIKTSSSQNPQTNQTNSINNTATNSNKAQNTQTDIQSQNSQFQILAPSNPKLISQKDKDNMQYLNNFIPYDTEDFSIDYSSILNKYIVATKGGNGESAFSHWAKENSLLDTLNNKNIAIISNKTIQEVHTLLPPELQPTQDPQENTSTQQKQISLLLNLFNVFFSIPDTATMSFNYDVPTPTPTAYLQPSIFNPPFSSFPSSSQPSTNPQTGGDYIYFSQCEEPYREYPLTSSKTICQCGCGPTTVSMILSSYLGRSITPPDVVEIYKSQGRAQCGTSLGSAKKIMGEQGVKISDYIVPYNENGYKIEDVANDMKSYVKNGWTIFVL</sequence>
<evidence type="ECO:0000256" key="1">
    <source>
        <dbReference type="SAM" id="MobiDB-lite"/>
    </source>
</evidence>
<evidence type="ECO:0000259" key="2">
    <source>
        <dbReference type="Pfam" id="PF13529"/>
    </source>
</evidence>
<dbReference type="Proteomes" id="UP000229401">
    <property type="component" value="Unassembled WGS sequence"/>
</dbReference>